<dbReference type="Proteomes" id="UP000176288">
    <property type="component" value="Chromosome"/>
</dbReference>
<dbReference type="InterPro" id="IPR000086">
    <property type="entry name" value="NUDIX_hydrolase_dom"/>
</dbReference>
<name>A0A1D9MLX4_9ACTO</name>
<evidence type="ECO:0000313" key="4">
    <source>
        <dbReference type="EMBL" id="AOZ73307.1"/>
    </source>
</evidence>
<dbReference type="Pfam" id="PF00293">
    <property type="entry name" value="NUDIX"/>
    <property type="match status" value="1"/>
</dbReference>
<protein>
    <submittedName>
        <fullName evidence="4">ADP-ribose pyrophosphatase</fullName>
    </submittedName>
</protein>
<dbReference type="KEGG" id="avu:BK816_08475"/>
<feature type="domain" description="Nudix hydrolase" evidence="3">
    <location>
        <begin position="19"/>
        <end position="169"/>
    </location>
</feature>
<evidence type="ECO:0000259" key="3">
    <source>
        <dbReference type="PROSITE" id="PS51462"/>
    </source>
</evidence>
<dbReference type="PANTHER" id="PTHR43046:SF16">
    <property type="entry name" value="ADP-RIBOSE PYROPHOSPHATASE YJHB-RELATED"/>
    <property type="match status" value="1"/>
</dbReference>
<dbReference type="AlphaFoldDB" id="A0A1D9MLX4"/>
<proteinExistence type="predicted"/>
<gene>
    <name evidence="4" type="ORF">BK816_08475</name>
</gene>
<dbReference type="OrthoDB" id="9814308at2"/>
<sequence length="178" mass="19288">MATPDFILELREQIGHAQLWLPGVTAVVLRPADGTTAEALPDGPLNPAEWEVLVVRRADNGHWTPVTGIIDPGEEPAVAGARETLEETGIHALGQRLLSTEVVGPITYANGDETIYLDLAFSFLVTKQSEGVTPWPADGENTECHFVRADQLPPMNARFTRVVARALENPGQAAFNQK</sequence>
<dbReference type="CDD" id="cd18879">
    <property type="entry name" value="NUDIX_Hydrolase"/>
    <property type="match status" value="1"/>
</dbReference>
<keyword evidence="2" id="KW-0378">Hydrolase</keyword>
<evidence type="ECO:0000256" key="1">
    <source>
        <dbReference type="ARBA" id="ARBA00001946"/>
    </source>
</evidence>
<comment type="cofactor">
    <cofactor evidence="1">
        <name>Mg(2+)</name>
        <dbReference type="ChEBI" id="CHEBI:18420"/>
    </cofactor>
</comment>
<dbReference type="PANTHER" id="PTHR43046">
    <property type="entry name" value="GDP-MANNOSE MANNOSYL HYDROLASE"/>
    <property type="match status" value="1"/>
</dbReference>
<keyword evidence="5" id="KW-1185">Reference proteome</keyword>
<reference evidence="4 5" key="1">
    <citation type="submission" date="2016-10" db="EMBL/GenBank/DDBJ databases">
        <title>Actinomyces aegypiusis sp. nov., isolated from the Aegypius monachus in Qinghai Tibet Plateau China.</title>
        <authorList>
            <person name="Wang Y."/>
        </authorList>
    </citation>
    <scope>NUCLEOTIDE SEQUENCE [LARGE SCALE GENOMIC DNA]</scope>
    <source>
        <strain evidence="4 5">VUL4_3</strain>
    </source>
</reference>
<dbReference type="EMBL" id="CP017812">
    <property type="protein sequence ID" value="AOZ73307.1"/>
    <property type="molecule type" value="Genomic_DNA"/>
</dbReference>
<dbReference type="STRING" id="1912795.BK816_08475"/>
<accession>A0A1D9MLX4</accession>
<evidence type="ECO:0000256" key="2">
    <source>
        <dbReference type="ARBA" id="ARBA00022801"/>
    </source>
</evidence>
<dbReference type="SUPFAM" id="SSF55811">
    <property type="entry name" value="Nudix"/>
    <property type="match status" value="1"/>
</dbReference>
<evidence type="ECO:0000313" key="5">
    <source>
        <dbReference type="Proteomes" id="UP000176288"/>
    </source>
</evidence>
<organism evidence="4 5">
    <name type="scientific">Boudabousia tangfeifanii</name>
    <dbReference type="NCBI Taxonomy" id="1912795"/>
    <lineage>
        <taxon>Bacteria</taxon>
        <taxon>Bacillati</taxon>
        <taxon>Actinomycetota</taxon>
        <taxon>Actinomycetes</taxon>
        <taxon>Actinomycetales</taxon>
        <taxon>Actinomycetaceae</taxon>
        <taxon>Boudabousia</taxon>
    </lineage>
</organism>
<dbReference type="RefSeq" id="WP_071164770.1">
    <property type="nucleotide sequence ID" value="NZ_CP017812.1"/>
</dbReference>
<dbReference type="GO" id="GO:0016787">
    <property type="term" value="F:hydrolase activity"/>
    <property type="evidence" value="ECO:0007669"/>
    <property type="project" value="UniProtKB-KW"/>
</dbReference>
<dbReference type="PROSITE" id="PS51462">
    <property type="entry name" value="NUDIX"/>
    <property type="match status" value="1"/>
</dbReference>
<dbReference type="InterPro" id="IPR015797">
    <property type="entry name" value="NUDIX_hydrolase-like_dom_sf"/>
</dbReference>
<dbReference type="Gene3D" id="3.90.79.10">
    <property type="entry name" value="Nucleoside Triphosphate Pyrophosphohydrolase"/>
    <property type="match status" value="1"/>
</dbReference>